<gene>
    <name evidence="2" type="primary">77</name>
    <name evidence="2" type="ORF">SEA_TERIJ_77</name>
</gene>
<protein>
    <submittedName>
        <fullName evidence="2">Uncharacterized protein</fullName>
    </submittedName>
</protein>
<proteinExistence type="predicted"/>
<evidence type="ECO:0000256" key="1">
    <source>
        <dbReference type="SAM" id="MobiDB-lite"/>
    </source>
</evidence>
<accession>A0A6B9LCY3</accession>
<dbReference type="Proteomes" id="UP000464752">
    <property type="component" value="Segment"/>
</dbReference>
<sequence>MSAREHEPIHSEPVTGAGLSEGDVRETHPAFGVASVTRASGSPRPLFQSDLQHSETMILRVHRADRTRSLHRDWTFPRQELIEIEMSLSQWGALVSSVGLGSGVPVTIRSTETEPLVANLPYQPRIANAVAETKGAVRRLLEHAVVTLGELEDAITEKRGIRAIRDALGRHRSSVTNAANNAGFTVKSLAETTEGIVAQARADIEAHILEATRITGADHASIEAPTIDIPEIEQ</sequence>
<dbReference type="EMBL" id="MN813684">
    <property type="protein sequence ID" value="QHB37211.1"/>
    <property type="molecule type" value="Genomic_DNA"/>
</dbReference>
<evidence type="ECO:0000313" key="3">
    <source>
        <dbReference type="Proteomes" id="UP000464752"/>
    </source>
</evidence>
<keyword evidence="3" id="KW-1185">Reference proteome</keyword>
<feature type="compositionally biased region" description="Basic and acidic residues" evidence="1">
    <location>
        <begin position="1"/>
        <end position="10"/>
    </location>
</feature>
<name>A0A6B9LCY3_9CAUD</name>
<dbReference type="GeneID" id="80004939"/>
<organism evidence="2 3">
    <name type="scientific">Microbacterium phage Terij</name>
    <dbReference type="NCBI Taxonomy" id="2686229"/>
    <lineage>
        <taxon>Viruses</taxon>
        <taxon>Duplodnaviria</taxon>
        <taxon>Heunggongvirae</taxon>
        <taxon>Uroviricota</taxon>
        <taxon>Caudoviricetes</taxon>
        <taxon>Hodgkinviridae</taxon>
        <taxon>Margaeryvirus</taxon>
        <taxon>Margaeryvirus terij</taxon>
    </lineage>
</organism>
<reference evidence="2 3" key="1">
    <citation type="submission" date="2019-12" db="EMBL/GenBank/DDBJ databases">
        <authorList>
            <person name="Kistler A.K."/>
            <person name="Garlena R.A."/>
            <person name="Russell D.A."/>
            <person name="Pope W.H."/>
            <person name="Jacobs-Sera D."/>
            <person name="Hatfull G.F."/>
        </authorList>
    </citation>
    <scope>NUCLEOTIDE SEQUENCE [LARGE SCALE GENOMIC DNA]</scope>
</reference>
<feature type="region of interest" description="Disordered" evidence="1">
    <location>
        <begin position="1"/>
        <end position="24"/>
    </location>
</feature>
<dbReference type="RefSeq" id="YP_010751273.1">
    <property type="nucleotide sequence ID" value="NC_073367.1"/>
</dbReference>
<evidence type="ECO:0000313" key="2">
    <source>
        <dbReference type="EMBL" id="QHB37211.1"/>
    </source>
</evidence>
<dbReference type="KEGG" id="vg:80004939"/>